<proteinExistence type="predicted"/>
<dbReference type="AlphaFoldDB" id="A0AAD7RMT9"/>
<feature type="compositionally biased region" description="Low complexity" evidence="1">
    <location>
        <begin position="71"/>
        <end position="80"/>
    </location>
</feature>
<comment type="caution">
    <text evidence="2">The sequence shown here is derived from an EMBL/GenBank/DDBJ whole genome shotgun (WGS) entry which is preliminary data.</text>
</comment>
<evidence type="ECO:0000256" key="1">
    <source>
        <dbReference type="SAM" id="MobiDB-lite"/>
    </source>
</evidence>
<dbReference type="EMBL" id="JAINUG010000243">
    <property type="protein sequence ID" value="KAJ8385731.1"/>
    <property type="molecule type" value="Genomic_DNA"/>
</dbReference>
<sequence>MAAFEHAKKGGVPPPALASVPALGPVSGSHVLVFGFTGSGRDKQSTTLCLPFLDSRLSHLASPRPLRNQTAQAARAPAAP</sequence>
<evidence type="ECO:0000313" key="2">
    <source>
        <dbReference type="EMBL" id="KAJ8385731.1"/>
    </source>
</evidence>
<keyword evidence="3" id="KW-1185">Reference proteome</keyword>
<name>A0AAD7RMT9_9TELE</name>
<feature type="region of interest" description="Disordered" evidence="1">
    <location>
        <begin position="60"/>
        <end position="80"/>
    </location>
</feature>
<reference evidence="2" key="1">
    <citation type="journal article" date="2023" name="Science">
        <title>Genome structures resolve the early diversification of teleost fishes.</title>
        <authorList>
            <person name="Parey E."/>
            <person name="Louis A."/>
            <person name="Montfort J."/>
            <person name="Bouchez O."/>
            <person name="Roques C."/>
            <person name="Iampietro C."/>
            <person name="Lluch J."/>
            <person name="Castinel A."/>
            <person name="Donnadieu C."/>
            <person name="Desvignes T."/>
            <person name="Floi Bucao C."/>
            <person name="Jouanno E."/>
            <person name="Wen M."/>
            <person name="Mejri S."/>
            <person name="Dirks R."/>
            <person name="Jansen H."/>
            <person name="Henkel C."/>
            <person name="Chen W.J."/>
            <person name="Zahm M."/>
            <person name="Cabau C."/>
            <person name="Klopp C."/>
            <person name="Thompson A.W."/>
            <person name="Robinson-Rechavi M."/>
            <person name="Braasch I."/>
            <person name="Lecointre G."/>
            <person name="Bobe J."/>
            <person name="Postlethwait J.H."/>
            <person name="Berthelot C."/>
            <person name="Roest Crollius H."/>
            <person name="Guiguen Y."/>
        </authorList>
    </citation>
    <scope>NUCLEOTIDE SEQUENCE</scope>
    <source>
        <strain evidence="2">NC1722</strain>
    </source>
</reference>
<accession>A0AAD7RMT9</accession>
<dbReference type="Proteomes" id="UP001221898">
    <property type="component" value="Unassembled WGS sequence"/>
</dbReference>
<feature type="region of interest" description="Disordered" evidence="1">
    <location>
        <begin position="1"/>
        <end position="20"/>
    </location>
</feature>
<gene>
    <name evidence="2" type="ORF">AAFF_G00183310</name>
</gene>
<organism evidence="2 3">
    <name type="scientific">Aldrovandia affinis</name>
    <dbReference type="NCBI Taxonomy" id="143900"/>
    <lineage>
        <taxon>Eukaryota</taxon>
        <taxon>Metazoa</taxon>
        <taxon>Chordata</taxon>
        <taxon>Craniata</taxon>
        <taxon>Vertebrata</taxon>
        <taxon>Euteleostomi</taxon>
        <taxon>Actinopterygii</taxon>
        <taxon>Neopterygii</taxon>
        <taxon>Teleostei</taxon>
        <taxon>Notacanthiformes</taxon>
        <taxon>Halosauridae</taxon>
        <taxon>Aldrovandia</taxon>
    </lineage>
</organism>
<protein>
    <submittedName>
        <fullName evidence="2">Uncharacterized protein</fullName>
    </submittedName>
</protein>
<evidence type="ECO:0000313" key="3">
    <source>
        <dbReference type="Proteomes" id="UP001221898"/>
    </source>
</evidence>